<accession>A0A934N2Z9</accession>
<feature type="domain" description="Extradiol ring-cleavage dioxygenase class III enzyme subunit B" evidence="6">
    <location>
        <begin position="18"/>
        <end position="253"/>
    </location>
</feature>
<dbReference type="GO" id="GO:0008270">
    <property type="term" value="F:zinc ion binding"/>
    <property type="evidence" value="ECO:0007669"/>
    <property type="project" value="InterPro"/>
</dbReference>
<dbReference type="Gene3D" id="3.40.830.10">
    <property type="entry name" value="LigB-like"/>
    <property type="match status" value="1"/>
</dbReference>
<dbReference type="AlphaFoldDB" id="A0A934N2Z9"/>
<dbReference type="Proteomes" id="UP000628710">
    <property type="component" value="Unassembled WGS sequence"/>
</dbReference>
<keyword evidence="5" id="KW-0560">Oxidoreductase</keyword>
<keyword evidence="3" id="KW-0479">Metal-binding</keyword>
<keyword evidence="7" id="KW-0223">Dioxygenase</keyword>
<evidence type="ECO:0000256" key="2">
    <source>
        <dbReference type="ARBA" id="ARBA00007581"/>
    </source>
</evidence>
<organism evidence="7 8">
    <name type="scientific">Marinomonas transparens</name>
    <dbReference type="NCBI Taxonomy" id="2795388"/>
    <lineage>
        <taxon>Bacteria</taxon>
        <taxon>Pseudomonadati</taxon>
        <taxon>Pseudomonadota</taxon>
        <taxon>Gammaproteobacteria</taxon>
        <taxon>Oceanospirillales</taxon>
        <taxon>Oceanospirillaceae</taxon>
        <taxon>Marinomonas</taxon>
    </lineage>
</organism>
<evidence type="ECO:0000313" key="7">
    <source>
        <dbReference type="EMBL" id="MBJ7538418.1"/>
    </source>
</evidence>
<dbReference type="InterPro" id="IPR004183">
    <property type="entry name" value="Xdiol_dOase_suB"/>
</dbReference>
<sequence length="268" mass="29825">MPELNSTHDTNELMPVIYVPHGAGPMPLMGEPGHKDLIGFLKNIHTELKTPKAILIISGHWEGKVAMVSSSPAPKMFYDYGGFPPETYEYQYPAPGNPAISQEVADLLKSHHIDCVLDDKRGYDHGVFVPLMLMYPNADIPVVQLSLLNSLDPAKHIALGEAITSLRQKGVLIVGSGMTFHERDATFDHSVQFDHWLTETLTSTPIEQAKEKLTNWASAPAARNCHRREDHLLPLHVCFGAAISNNQPAERIYSGSLFGWRHSGFLWR</sequence>
<comment type="similarity">
    <text evidence="2">Belongs to the DODA-type extradiol aromatic ring-opening dioxygenase family.</text>
</comment>
<dbReference type="SUPFAM" id="SSF53213">
    <property type="entry name" value="LigB-like"/>
    <property type="match status" value="1"/>
</dbReference>
<comment type="cofactor">
    <cofactor evidence="1">
        <name>Zn(2+)</name>
        <dbReference type="ChEBI" id="CHEBI:29105"/>
    </cofactor>
</comment>
<evidence type="ECO:0000256" key="3">
    <source>
        <dbReference type="ARBA" id="ARBA00022723"/>
    </source>
</evidence>
<protein>
    <submittedName>
        <fullName evidence="7">Dioxygenase</fullName>
    </submittedName>
</protein>
<dbReference type="EMBL" id="JAEMNX010000014">
    <property type="protein sequence ID" value="MBJ7538418.1"/>
    <property type="molecule type" value="Genomic_DNA"/>
</dbReference>
<dbReference type="Pfam" id="PF02900">
    <property type="entry name" value="LigB"/>
    <property type="match status" value="1"/>
</dbReference>
<dbReference type="CDD" id="cd07363">
    <property type="entry name" value="45_DOPA_Dioxygenase"/>
    <property type="match status" value="1"/>
</dbReference>
<keyword evidence="8" id="KW-1185">Reference proteome</keyword>
<name>A0A934N2Z9_9GAMM</name>
<dbReference type="GO" id="GO:0016702">
    <property type="term" value="F:oxidoreductase activity, acting on single donors with incorporation of molecular oxygen, incorporation of two atoms of oxygen"/>
    <property type="evidence" value="ECO:0007669"/>
    <property type="project" value="UniProtKB-ARBA"/>
</dbReference>
<evidence type="ECO:0000256" key="5">
    <source>
        <dbReference type="ARBA" id="ARBA00023002"/>
    </source>
</evidence>
<dbReference type="PANTHER" id="PTHR30096:SF0">
    <property type="entry name" value="4,5-DOPA DIOXYGENASE EXTRADIOL-LIKE PROTEIN"/>
    <property type="match status" value="1"/>
</dbReference>
<dbReference type="GO" id="GO:0008198">
    <property type="term" value="F:ferrous iron binding"/>
    <property type="evidence" value="ECO:0007669"/>
    <property type="project" value="InterPro"/>
</dbReference>
<gene>
    <name evidence="7" type="ORF">I8J31_12105</name>
</gene>
<keyword evidence="4" id="KW-0862">Zinc</keyword>
<comment type="caution">
    <text evidence="7">The sequence shown here is derived from an EMBL/GenBank/DDBJ whole genome shotgun (WGS) entry which is preliminary data.</text>
</comment>
<reference evidence="7" key="1">
    <citation type="submission" date="2020-12" db="EMBL/GenBank/DDBJ databases">
        <title>Marinomonas arctica sp. nov., a psychrotolerant bacterium isolated from the Arctic.</title>
        <authorList>
            <person name="Zhang Y."/>
        </authorList>
    </citation>
    <scope>NUCLEOTIDE SEQUENCE</scope>
    <source>
        <strain evidence="7">C1424</strain>
    </source>
</reference>
<dbReference type="PANTHER" id="PTHR30096">
    <property type="entry name" value="4,5-DOPA DIOXYGENASE EXTRADIOL-LIKE PROTEIN"/>
    <property type="match status" value="1"/>
</dbReference>
<dbReference type="PIRSF" id="PIRSF006157">
    <property type="entry name" value="Doxgns_DODA"/>
    <property type="match status" value="1"/>
</dbReference>
<proteinExistence type="inferred from homology"/>
<evidence type="ECO:0000256" key="1">
    <source>
        <dbReference type="ARBA" id="ARBA00001947"/>
    </source>
</evidence>
<evidence type="ECO:0000256" key="4">
    <source>
        <dbReference type="ARBA" id="ARBA00022833"/>
    </source>
</evidence>
<evidence type="ECO:0000313" key="8">
    <source>
        <dbReference type="Proteomes" id="UP000628710"/>
    </source>
</evidence>
<evidence type="ECO:0000259" key="6">
    <source>
        <dbReference type="Pfam" id="PF02900"/>
    </source>
</evidence>
<dbReference type="RefSeq" id="WP_199468827.1">
    <property type="nucleotide sequence ID" value="NZ_JAEMNX010000014.1"/>
</dbReference>
<dbReference type="InterPro" id="IPR014436">
    <property type="entry name" value="Extradiol_dOase_DODA"/>
</dbReference>